<gene>
    <name evidence="2" type="ORF">NCTC11636_01547</name>
</gene>
<name>A0A448HHB6_9ACTO</name>
<evidence type="ECO:0000313" key="2">
    <source>
        <dbReference type="EMBL" id="VEG28455.1"/>
    </source>
</evidence>
<organism evidence="2 3">
    <name type="scientific">Actinomyces howellii</name>
    <dbReference type="NCBI Taxonomy" id="52771"/>
    <lineage>
        <taxon>Bacteria</taxon>
        <taxon>Bacillati</taxon>
        <taxon>Actinomycetota</taxon>
        <taxon>Actinomycetes</taxon>
        <taxon>Actinomycetales</taxon>
        <taxon>Actinomycetaceae</taxon>
        <taxon>Actinomyces</taxon>
    </lineage>
</organism>
<feature type="transmembrane region" description="Helical" evidence="1">
    <location>
        <begin position="12"/>
        <end position="34"/>
    </location>
</feature>
<protein>
    <submittedName>
        <fullName evidence="2">ABC-2 family transporter protein</fullName>
    </submittedName>
</protein>
<evidence type="ECO:0000256" key="1">
    <source>
        <dbReference type="SAM" id="Phobius"/>
    </source>
</evidence>
<keyword evidence="1" id="KW-0812">Transmembrane</keyword>
<accession>A0A448HHB6</accession>
<sequence>MPSSSQTPARGARTLVAAVVGVPVVIVLMLLAFLTPAINSGADDLPLAVAAPEAAQEQLSASLESAAPGAFDVIVVSDAQAVTEAVTEREAIGGIIVSAEGTEVITASGAGTPYASMLTNLATGLRAQQAAAAQEAAQAAQADPTSQAAAAQAAQAAAQTVTVTDVAPLTDEDPMGVALSSLGLPLVFGGMATSILLSVVIRTSWWKRALSAVTIAGLGALLAVLVLQTWFGAIAGPFAMT</sequence>
<feature type="transmembrane region" description="Helical" evidence="1">
    <location>
        <begin position="209"/>
        <end position="231"/>
    </location>
</feature>
<dbReference type="Proteomes" id="UP000266895">
    <property type="component" value="Chromosome"/>
</dbReference>
<dbReference type="RefSeq" id="WP_197719390.1">
    <property type="nucleotide sequence ID" value="NZ_LR134350.1"/>
</dbReference>
<proteinExistence type="predicted"/>
<keyword evidence="1" id="KW-1133">Transmembrane helix</keyword>
<dbReference type="EMBL" id="LR134350">
    <property type="protein sequence ID" value="VEG28455.1"/>
    <property type="molecule type" value="Genomic_DNA"/>
</dbReference>
<keyword evidence="1" id="KW-0472">Membrane</keyword>
<feature type="transmembrane region" description="Helical" evidence="1">
    <location>
        <begin position="177"/>
        <end position="197"/>
    </location>
</feature>
<reference evidence="2 3" key="1">
    <citation type="submission" date="2018-12" db="EMBL/GenBank/DDBJ databases">
        <authorList>
            <consortium name="Pathogen Informatics"/>
        </authorList>
    </citation>
    <scope>NUCLEOTIDE SEQUENCE [LARGE SCALE GENOMIC DNA]</scope>
    <source>
        <strain evidence="2 3">NCTC11636</strain>
    </source>
</reference>
<keyword evidence="3" id="KW-1185">Reference proteome</keyword>
<dbReference type="AlphaFoldDB" id="A0A448HHB6"/>
<dbReference type="KEGG" id="ahw:NCTC11636_01547"/>
<evidence type="ECO:0000313" key="3">
    <source>
        <dbReference type="Proteomes" id="UP000266895"/>
    </source>
</evidence>